<dbReference type="Proteomes" id="UP001058533">
    <property type="component" value="Chromosome"/>
</dbReference>
<evidence type="ECO:0000313" key="2">
    <source>
        <dbReference type="EMBL" id="UUL82456.1"/>
    </source>
</evidence>
<dbReference type="InterPro" id="IPR011083">
    <property type="entry name" value="Phage_tail_collar_dom"/>
</dbReference>
<dbReference type="InterPro" id="IPR037053">
    <property type="entry name" value="Phage_tail_collar_dom_sf"/>
</dbReference>
<feature type="domain" description="Phage tail collar" evidence="1">
    <location>
        <begin position="7"/>
        <end position="62"/>
    </location>
</feature>
<accession>A0ABY5LCN0</accession>
<organism evidence="2 3">
    <name type="scientific">Sphingomonas qomolangmaensis</name>
    <dbReference type="NCBI Taxonomy" id="2918765"/>
    <lineage>
        <taxon>Bacteria</taxon>
        <taxon>Pseudomonadati</taxon>
        <taxon>Pseudomonadota</taxon>
        <taxon>Alphaproteobacteria</taxon>
        <taxon>Sphingomonadales</taxon>
        <taxon>Sphingomonadaceae</taxon>
        <taxon>Sphingomonas</taxon>
    </lineage>
</organism>
<sequence length="179" mass="18559">MSEPFVGEIKIVGFPFAPRNFMTCAGQLLPIRQYTALFAILGTNFGGDGVNTFALPDFQASTPIGAGQGPSLTMRSVGESAGQAAVTLIQSEIPMHVHTLTGATLNPANPDQNVGTPANNTMFGASAPGFAYSDATAPIGNMSPLAVAPTGGNQPHENRQPFLALNFVIAVQGIFPSRN</sequence>
<dbReference type="RefSeq" id="WP_256506289.1">
    <property type="nucleotide sequence ID" value="NZ_CP101740.1"/>
</dbReference>
<gene>
    <name evidence="2" type="ORF">NMP03_15005</name>
</gene>
<dbReference type="SUPFAM" id="SSF88874">
    <property type="entry name" value="Receptor-binding domain of short tail fibre protein gp12"/>
    <property type="match status" value="1"/>
</dbReference>
<dbReference type="Pfam" id="PF07484">
    <property type="entry name" value="Collar"/>
    <property type="match status" value="1"/>
</dbReference>
<reference evidence="2" key="1">
    <citation type="submission" date="2022-07" db="EMBL/GenBank/DDBJ databases">
        <title>Sphingomonas sp. nov., a novel bacterium isolated from the north slope of the Mount Everest.</title>
        <authorList>
            <person name="Cui X."/>
            <person name="Liu Y."/>
        </authorList>
    </citation>
    <scope>NUCLEOTIDE SEQUENCE</scope>
    <source>
        <strain evidence="2">S5-59</strain>
    </source>
</reference>
<name>A0ABY5LCN0_9SPHN</name>
<protein>
    <submittedName>
        <fullName evidence="2">Tail fiber protein</fullName>
    </submittedName>
</protein>
<evidence type="ECO:0000313" key="3">
    <source>
        <dbReference type="Proteomes" id="UP001058533"/>
    </source>
</evidence>
<dbReference type="Gene3D" id="3.90.1340.10">
    <property type="entry name" value="Phage tail collar domain"/>
    <property type="match status" value="1"/>
</dbReference>
<proteinExistence type="predicted"/>
<keyword evidence="3" id="KW-1185">Reference proteome</keyword>
<dbReference type="EMBL" id="CP101740">
    <property type="protein sequence ID" value="UUL82456.1"/>
    <property type="molecule type" value="Genomic_DNA"/>
</dbReference>
<evidence type="ECO:0000259" key="1">
    <source>
        <dbReference type="Pfam" id="PF07484"/>
    </source>
</evidence>